<dbReference type="SUPFAM" id="SSF50814">
    <property type="entry name" value="Lipocalins"/>
    <property type="match status" value="1"/>
</dbReference>
<dbReference type="InParanoid" id="A0A7F5RDN0"/>
<dbReference type="GeneID" id="112905600"/>
<comment type="subcellular location">
    <subcellularLocation>
        <location evidence="1">Secreted</location>
    </subcellularLocation>
</comment>
<keyword evidence="6" id="KW-1185">Reference proteome</keyword>
<organism evidence="6 7">
    <name type="scientific">Agrilus planipennis</name>
    <name type="common">Emerald ash borer</name>
    <name type="synonym">Agrilus marcopoli</name>
    <dbReference type="NCBI Taxonomy" id="224129"/>
    <lineage>
        <taxon>Eukaryota</taxon>
        <taxon>Metazoa</taxon>
        <taxon>Ecdysozoa</taxon>
        <taxon>Arthropoda</taxon>
        <taxon>Hexapoda</taxon>
        <taxon>Insecta</taxon>
        <taxon>Pterygota</taxon>
        <taxon>Neoptera</taxon>
        <taxon>Endopterygota</taxon>
        <taxon>Coleoptera</taxon>
        <taxon>Polyphaga</taxon>
        <taxon>Elateriformia</taxon>
        <taxon>Buprestoidea</taxon>
        <taxon>Buprestidae</taxon>
        <taxon>Agrilinae</taxon>
        <taxon>Agrilus</taxon>
    </lineage>
</organism>
<evidence type="ECO:0000256" key="5">
    <source>
        <dbReference type="SAM" id="SignalP"/>
    </source>
</evidence>
<dbReference type="GO" id="GO:0006629">
    <property type="term" value="P:lipid metabolic process"/>
    <property type="evidence" value="ECO:0007669"/>
    <property type="project" value="TreeGrafter"/>
</dbReference>
<protein>
    <submittedName>
        <fullName evidence="7">Uncharacterized protein LOC112905600</fullName>
    </submittedName>
</protein>
<dbReference type="RefSeq" id="XP_025834089.1">
    <property type="nucleotide sequence ID" value="XM_025978304.1"/>
</dbReference>
<gene>
    <name evidence="7" type="primary">LOC112905600</name>
</gene>
<keyword evidence="3 5" id="KW-0732">Signal</keyword>
<proteinExistence type="inferred from homology"/>
<comment type="similarity">
    <text evidence="4">Belongs to the calycin superfamily. Triabin family.</text>
</comment>
<evidence type="ECO:0000313" key="6">
    <source>
        <dbReference type="Proteomes" id="UP000192223"/>
    </source>
</evidence>
<dbReference type="Pfam" id="PF03973">
    <property type="entry name" value="Triabin"/>
    <property type="match status" value="1"/>
</dbReference>
<sequence>MFRLPITIVVLALISFSYSQVTSSGQCGDRTSVRHMKNFNLERFSGNNASWYLVYSLSAANCEIINYAVTSNVTLHMISQLKNLRLGTNGAWLERYGEVTWQPGSNRRGVLSLVLGNVAAPFIFRVLGTDYVNYNIQYRCINVDSSTKREFLYVMSRRNALSTSMDGLVQRIIRANGLGGLSQGDFLNQSFRLQITIAM</sequence>
<keyword evidence="2" id="KW-0964">Secreted</keyword>
<reference evidence="7" key="1">
    <citation type="submission" date="2025-08" db="UniProtKB">
        <authorList>
            <consortium name="RefSeq"/>
        </authorList>
    </citation>
    <scope>IDENTIFICATION</scope>
    <source>
        <tissue evidence="7">Entire body</tissue>
    </source>
</reference>
<dbReference type="GO" id="GO:0005576">
    <property type="term" value="C:extracellular region"/>
    <property type="evidence" value="ECO:0007669"/>
    <property type="project" value="UniProtKB-SubCell"/>
</dbReference>
<name>A0A7F5RDN0_AGRPL</name>
<evidence type="ECO:0000256" key="4">
    <source>
        <dbReference type="ARBA" id="ARBA00034121"/>
    </source>
</evidence>
<evidence type="ECO:0000313" key="7">
    <source>
        <dbReference type="RefSeq" id="XP_025834089.1"/>
    </source>
</evidence>
<evidence type="ECO:0000256" key="3">
    <source>
        <dbReference type="ARBA" id="ARBA00022729"/>
    </source>
</evidence>
<dbReference type="PANTHER" id="PTHR10612:SF34">
    <property type="entry name" value="APOLIPOPROTEIN D"/>
    <property type="match status" value="1"/>
</dbReference>
<accession>A0A7F5RDN0</accession>
<evidence type="ECO:0000256" key="1">
    <source>
        <dbReference type="ARBA" id="ARBA00004613"/>
    </source>
</evidence>
<dbReference type="KEGG" id="apln:112905600"/>
<dbReference type="Proteomes" id="UP000192223">
    <property type="component" value="Unplaced"/>
</dbReference>
<dbReference type="InterPro" id="IPR005657">
    <property type="entry name" value="Triabi/Procalin"/>
</dbReference>
<dbReference type="AlphaFoldDB" id="A0A7F5RDN0"/>
<dbReference type="InterPro" id="IPR012674">
    <property type="entry name" value="Calycin"/>
</dbReference>
<evidence type="ECO:0000256" key="2">
    <source>
        <dbReference type="ARBA" id="ARBA00022525"/>
    </source>
</evidence>
<dbReference type="PANTHER" id="PTHR10612">
    <property type="entry name" value="APOLIPOPROTEIN D"/>
    <property type="match status" value="1"/>
</dbReference>
<feature type="signal peptide" evidence="5">
    <location>
        <begin position="1"/>
        <end position="19"/>
    </location>
</feature>
<dbReference type="GO" id="GO:0005737">
    <property type="term" value="C:cytoplasm"/>
    <property type="evidence" value="ECO:0007669"/>
    <property type="project" value="TreeGrafter"/>
</dbReference>
<dbReference type="Gene3D" id="2.40.128.20">
    <property type="match status" value="1"/>
</dbReference>
<feature type="chain" id="PRO_5028941204" evidence="5">
    <location>
        <begin position="20"/>
        <end position="199"/>
    </location>
</feature>
<dbReference type="GO" id="GO:0030682">
    <property type="term" value="P:symbiont-mediated perturbation of host defenses"/>
    <property type="evidence" value="ECO:0007669"/>
    <property type="project" value="InterPro"/>
</dbReference>
<dbReference type="GO" id="GO:0000302">
    <property type="term" value="P:response to reactive oxygen species"/>
    <property type="evidence" value="ECO:0007669"/>
    <property type="project" value="TreeGrafter"/>
</dbReference>